<reference evidence="1 2" key="1">
    <citation type="submission" date="2019-03" db="EMBL/GenBank/DDBJ databases">
        <title>Single cell metagenomics reveals metabolic interactions within the superorganism composed of flagellate Streblomastix strix and complex community of Bacteroidetes bacteria on its surface.</title>
        <authorList>
            <person name="Treitli S.C."/>
            <person name="Kolisko M."/>
            <person name="Husnik F."/>
            <person name="Keeling P."/>
            <person name="Hampl V."/>
        </authorList>
    </citation>
    <scope>NUCLEOTIDE SEQUENCE [LARGE SCALE GENOMIC DNA]</scope>
    <source>
        <strain evidence="1">ST1C</strain>
    </source>
</reference>
<evidence type="ECO:0000313" key="2">
    <source>
        <dbReference type="Proteomes" id="UP000324800"/>
    </source>
</evidence>
<dbReference type="AlphaFoldDB" id="A0A5J4QDU7"/>
<dbReference type="OrthoDB" id="27214at2759"/>
<dbReference type="PANTHER" id="PTHR37049">
    <property type="entry name" value="PEPTIDASE S41 FAMILY PROTEIN"/>
    <property type="match status" value="1"/>
</dbReference>
<accession>A0A5J4QDU7</accession>
<name>A0A5J4QDU7_9EUKA</name>
<feature type="non-terminal residue" evidence="1">
    <location>
        <position position="219"/>
    </location>
</feature>
<sequence length="219" mass="25078">LRDEDDNQTNNNEQSSITVKLSDKFMLYDEKFNPYKDLCVGWPQYKKQIFFSPQKITVLTDGKCVSSCAQFIKHVGLNHLARIVAVGASTNRNSRFDSGTAVGGAVHDSDYIQSIVPDVQKLVDTSKFPSAFYREGTLLSWTSYEMYGVNKESEDKLLEYYIVDPDVRLEIPMNMRSDVALIGVDDEEIPLIERETQRRNFYINILNEVENVLNKDDIN</sequence>
<dbReference type="PANTHER" id="PTHR37049:SF4">
    <property type="entry name" value="RHODANESE DOMAIN-CONTAINING PROTEIN"/>
    <property type="match status" value="1"/>
</dbReference>
<comment type="caution">
    <text evidence="1">The sequence shown here is derived from an EMBL/GenBank/DDBJ whole genome shotgun (WGS) entry which is preliminary data.</text>
</comment>
<feature type="non-terminal residue" evidence="1">
    <location>
        <position position="1"/>
    </location>
</feature>
<proteinExistence type="predicted"/>
<dbReference type="Proteomes" id="UP000324800">
    <property type="component" value="Unassembled WGS sequence"/>
</dbReference>
<evidence type="ECO:0000313" key="1">
    <source>
        <dbReference type="EMBL" id="KAA6319632.1"/>
    </source>
</evidence>
<dbReference type="InterPro" id="IPR052766">
    <property type="entry name" value="S41A_metabolite_peptidase"/>
</dbReference>
<organism evidence="1 2">
    <name type="scientific">Streblomastix strix</name>
    <dbReference type="NCBI Taxonomy" id="222440"/>
    <lineage>
        <taxon>Eukaryota</taxon>
        <taxon>Metamonada</taxon>
        <taxon>Preaxostyla</taxon>
        <taxon>Oxymonadida</taxon>
        <taxon>Streblomastigidae</taxon>
        <taxon>Streblomastix</taxon>
    </lineage>
</organism>
<dbReference type="EMBL" id="SNRW01045810">
    <property type="protein sequence ID" value="KAA6319632.1"/>
    <property type="molecule type" value="Genomic_DNA"/>
</dbReference>
<protein>
    <submittedName>
        <fullName evidence="1">Uncharacterized protein</fullName>
    </submittedName>
</protein>
<gene>
    <name evidence="1" type="ORF">EZS28_054790</name>
</gene>